<comment type="caution">
    <text evidence="2">The sequence shown here is derived from an EMBL/GenBank/DDBJ whole genome shotgun (WGS) entry which is preliminary data.</text>
</comment>
<feature type="coiled-coil region" evidence="1">
    <location>
        <begin position="47"/>
        <end position="74"/>
    </location>
</feature>
<dbReference type="EMBL" id="LKLZ01000003">
    <property type="protein sequence ID" value="KPN44293.1"/>
    <property type="molecule type" value="Genomic_DNA"/>
</dbReference>
<dbReference type="AlphaFoldDB" id="A0A837P5P9"/>
<evidence type="ECO:0000256" key="1">
    <source>
        <dbReference type="SAM" id="Coils"/>
    </source>
</evidence>
<name>A0A837P5P9_LACPN</name>
<dbReference type="RefSeq" id="WP_022638300.1">
    <property type="nucleotide sequence ID" value="NZ_AUTE01000017.1"/>
</dbReference>
<keyword evidence="1" id="KW-0175">Coiled coil</keyword>
<evidence type="ECO:0000313" key="3">
    <source>
        <dbReference type="Proteomes" id="UP000050511"/>
    </source>
</evidence>
<reference evidence="2 3" key="1">
    <citation type="submission" date="2015-10" db="EMBL/GenBank/DDBJ databases">
        <title>Resequencing of Lactobacillus plantarum WJL strain genome.</title>
        <authorList>
            <person name="Martino M.E."/>
        </authorList>
    </citation>
    <scope>NUCLEOTIDE SEQUENCE [LARGE SCALE GENOMIC DNA]</scope>
    <source>
        <strain evidence="2 3">WJL</strain>
    </source>
</reference>
<protein>
    <submittedName>
        <fullName evidence="2">Uncharacterized protein</fullName>
    </submittedName>
</protein>
<organism evidence="2 3">
    <name type="scientific">Lactiplantibacillus plantarum WJL</name>
    <dbReference type="NCBI Taxonomy" id="1350466"/>
    <lineage>
        <taxon>Bacteria</taxon>
        <taxon>Bacillati</taxon>
        <taxon>Bacillota</taxon>
        <taxon>Bacilli</taxon>
        <taxon>Lactobacillales</taxon>
        <taxon>Lactobacillaceae</taxon>
        <taxon>Lactiplantibacillus</taxon>
    </lineage>
</organism>
<accession>A0A837P5P9</accession>
<gene>
    <name evidence="2" type="ORF">WJL_1370</name>
</gene>
<evidence type="ECO:0000313" key="2">
    <source>
        <dbReference type="EMBL" id="KPN44293.1"/>
    </source>
</evidence>
<proteinExistence type="predicted"/>
<dbReference type="Proteomes" id="UP000050511">
    <property type="component" value="Unassembled WGS sequence"/>
</dbReference>
<sequence>MDNNKQALATDELATLPLDHNWYQKLASNFEIIQNYLDTVGADNSKLKGLEDKLDDISNAMKTYEANMHELVNILSDYDVPIAVVDGKVTRTEEGD</sequence>